<evidence type="ECO:0000313" key="1">
    <source>
        <dbReference type="EMBL" id="KIL56363.1"/>
    </source>
</evidence>
<reference evidence="1 2" key="1">
    <citation type="submission" date="2014-04" db="EMBL/GenBank/DDBJ databases">
        <title>Evolutionary Origins and Diversification of the Mycorrhizal Mutualists.</title>
        <authorList>
            <consortium name="DOE Joint Genome Institute"/>
            <consortium name="Mycorrhizal Genomics Consortium"/>
            <person name="Kohler A."/>
            <person name="Kuo A."/>
            <person name="Nagy L.G."/>
            <person name="Floudas D."/>
            <person name="Copeland A."/>
            <person name="Barry K.W."/>
            <person name="Cichocki N."/>
            <person name="Veneault-Fourrey C."/>
            <person name="LaButti K."/>
            <person name="Lindquist E.A."/>
            <person name="Lipzen A."/>
            <person name="Lundell T."/>
            <person name="Morin E."/>
            <person name="Murat C."/>
            <person name="Riley R."/>
            <person name="Ohm R."/>
            <person name="Sun H."/>
            <person name="Tunlid A."/>
            <person name="Henrissat B."/>
            <person name="Grigoriev I.V."/>
            <person name="Hibbett D.S."/>
            <person name="Martin F."/>
        </authorList>
    </citation>
    <scope>NUCLEOTIDE SEQUENCE [LARGE SCALE GENOMIC DNA]</scope>
    <source>
        <strain evidence="1 2">Koide BX008</strain>
    </source>
</reference>
<dbReference type="InParanoid" id="A0A0C2WJN2"/>
<name>A0A0C2WJN2_AMAMK</name>
<accession>A0A0C2WJN2</accession>
<organism evidence="1 2">
    <name type="scientific">Amanita muscaria (strain Koide BX008)</name>
    <dbReference type="NCBI Taxonomy" id="946122"/>
    <lineage>
        <taxon>Eukaryota</taxon>
        <taxon>Fungi</taxon>
        <taxon>Dikarya</taxon>
        <taxon>Basidiomycota</taxon>
        <taxon>Agaricomycotina</taxon>
        <taxon>Agaricomycetes</taxon>
        <taxon>Agaricomycetidae</taxon>
        <taxon>Agaricales</taxon>
        <taxon>Pluteineae</taxon>
        <taxon>Amanitaceae</taxon>
        <taxon>Amanita</taxon>
    </lineage>
</organism>
<dbReference type="HOGENOM" id="CLU_2096260_0_0_1"/>
<proteinExistence type="predicted"/>
<protein>
    <submittedName>
        <fullName evidence="1">Uncharacterized protein</fullName>
    </submittedName>
</protein>
<sequence length="116" mass="13494">MIACDGRPQTLRPFHQSHYKTCPNWELLQEITIGRSSAPLRRNDINLEPTSWMNFWESWLVSSETFMSDFSVTIQKPSLLRTENDLHGHRALVLLKYAHRASPTLDTCRIPTCPQR</sequence>
<dbReference type="Proteomes" id="UP000054549">
    <property type="component" value="Unassembled WGS sequence"/>
</dbReference>
<dbReference type="AlphaFoldDB" id="A0A0C2WJN2"/>
<keyword evidence="2" id="KW-1185">Reference proteome</keyword>
<dbReference type="EMBL" id="KN818427">
    <property type="protein sequence ID" value="KIL56363.1"/>
    <property type="molecule type" value="Genomic_DNA"/>
</dbReference>
<gene>
    <name evidence="1" type="ORF">M378DRAFT_524599</name>
</gene>
<evidence type="ECO:0000313" key="2">
    <source>
        <dbReference type="Proteomes" id="UP000054549"/>
    </source>
</evidence>